<dbReference type="AlphaFoldDB" id="T1EPV2"/>
<proteinExistence type="predicted"/>
<dbReference type="KEGG" id="hro:HELRODRAFT_160138"/>
<dbReference type="CTD" id="20198602"/>
<reference evidence="2" key="3">
    <citation type="submission" date="2015-06" db="UniProtKB">
        <authorList>
            <consortium name="EnsemblMetazoa"/>
        </authorList>
    </citation>
    <scope>IDENTIFICATION</scope>
</reference>
<evidence type="ECO:0000313" key="3">
    <source>
        <dbReference type="Proteomes" id="UP000015101"/>
    </source>
</evidence>
<dbReference type="EMBL" id="KB096324">
    <property type="protein sequence ID" value="ESO06025.1"/>
    <property type="molecule type" value="Genomic_DNA"/>
</dbReference>
<name>T1EPV2_HELRO</name>
<reference evidence="1 3" key="2">
    <citation type="journal article" date="2013" name="Nature">
        <title>Insights into bilaterian evolution from three spiralian genomes.</title>
        <authorList>
            <person name="Simakov O."/>
            <person name="Marletaz F."/>
            <person name="Cho S.J."/>
            <person name="Edsinger-Gonzales E."/>
            <person name="Havlak P."/>
            <person name="Hellsten U."/>
            <person name="Kuo D.H."/>
            <person name="Larsson T."/>
            <person name="Lv J."/>
            <person name="Arendt D."/>
            <person name="Savage R."/>
            <person name="Osoegawa K."/>
            <person name="de Jong P."/>
            <person name="Grimwood J."/>
            <person name="Chapman J.A."/>
            <person name="Shapiro H."/>
            <person name="Aerts A."/>
            <person name="Otillar R.P."/>
            <person name="Terry A.Y."/>
            <person name="Boore J.L."/>
            <person name="Grigoriev I.V."/>
            <person name="Lindberg D.R."/>
            <person name="Seaver E.C."/>
            <person name="Weisblat D.A."/>
            <person name="Putnam N.H."/>
            <person name="Rokhsar D.S."/>
        </authorList>
    </citation>
    <scope>NUCLEOTIDE SEQUENCE</scope>
</reference>
<dbReference type="GeneID" id="20198602"/>
<sequence length="223" mass="25157">MEPIRPIARTTLQSTQLIVATPPPCLDVHTGFLSSKKPIPASLLRFLLRAGIESNPGPKTWISLACNKKINKTKFSTRCRTCCKWFHLVNCVTNINEHHIHIAVIQESKYSKSLKDPVFRDRGNGQRDGLLILIHYNISYTIKLLLDQAKKENQAITVRANDTCINIVNIYIPPESVCPSNFTALILQFLTILNLALLGDVNAHDKLWHSSLENSKGRPWPSR</sequence>
<dbReference type="EMBL" id="AMQM01000514">
    <property type="status" value="NOT_ANNOTATED_CDS"/>
    <property type="molecule type" value="Genomic_DNA"/>
</dbReference>
<evidence type="ECO:0008006" key="4">
    <source>
        <dbReference type="Google" id="ProtNLM"/>
    </source>
</evidence>
<evidence type="ECO:0000313" key="2">
    <source>
        <dbReference type="EnsemblMetazoa" id="HelroP160138"/>
    </source>
</evidence>
<keyword evidence="3" id="KW-1185">Reference proteome</keyword>
<dbReference type="HOGENOM" id="CLU_1241308_0_0_1"/>
<dbReference type="RefSeq" id="XP_009015393.1">
    <property type="nucleotide sequence ID" value="XM_009017145.1"/>
</dbReference>
<dbReference type="Proteomes" id="UP000015101">
    <property type="component" value="Unassembled WGS sequence"/>
</dbReference>
<dbReference type="InterPro" id="IPR036691">
    <property type="entry name" value="Endo/exonu/phosph_ase_sf"/>
</dbReference>
<accession>T1EPV2</accession>
<dbReference type="SUPFAM" id="SSF56219">
    <property type="entry name" value="DNase I-like"/>
    <property type="match status" value="1"/>
</dbReference>
<protein>
    <recommendedName>
        <fullName evidence="4">Endonuclease/exonuclease/phosphatase domain-containing protein</fullName>
    </recommendedName>
</protein>
<dbReference type="Gene3D" id="3.60.10.10">
    <property type="entry name" value="Endonuclease/exonuclease/phosphatase"/>
    <property type="match status" value="1"/>
</dbReference>
<organism evidence="2 3">
    <name type="scientific">Helobdella robusta</name>
    <name type="common">Californian leech</name>
    <dbReference type="NCBI Taxonomy" id="6412"/>
    <lineage>
        <taxon>Eukaryota</taxon>
        <taxon>Metazoa</taxon>
        <taxon>Spiralia</taxon>
        <taxon>Lophotrochozoa</taxon>
        <taxon>Annelida</taxon>
        <taxon>Clitellata</taxon>
        <taxon>Hirudinea</taxon>
        <taxon>Rhynchobdellida</taxon>
        <taxon>Glossiphoniidae</taxon>
        <taxon>Helobdella</taxon>
    </lineage>
</organism>
<reference evidence="3" key="1">
    <citation type="submission" date="2012-12" db="EMBL/GenBank/DDBJ databases">
        <authorList>
            <person name="Hellsten U."/>
            <person name="Grimwood J."/>
            <person name="Chapman J.A."/>
            <person name="Shapiro H."/>
            <person name="Aerts A."/>
            <person name="Otillar R.P."/>
            <person name="Terry A.Y."/>
            <person name="Boore J.L."/>
            <person name="Simakov O."/>
            <person name="Marletaz F."/>
            <person name="Cho S.-J."/>
            <person name="Edsinger-Gonzales E."/>
            <person name="Havlak P."/>
            <person name="Kuo D.-H."/>
            <person name="Larsson T."/>
            <person name="Lv J."/>
            <person name="Arendt D."/>
            <person name="Savage R."/>
            <person name="Osoegawa K."/>
            <person name="de Jong P."/>
            <person name="Lindberg D.R."/>
            <person name="Seaver E.C."/>
            <person name="Weisblat D.A."/>
            <person name="Putnam N.H."/>
            <person name="Grigoriev I.V."/>
            <person name="Rokhsar D.S."/>
        </authorList>
    </citation>
    <scope>NUCLEOTIDE SEQUENCE</scope>
</reference>
<dbReference type="InParanoid" id="T1EPV2"/>
<evidence type="ECO:0000313" key="1">
    <source>
        <dbReference type="EMBL" id="ESO06025.1"/>
    </source>
</evidence>
<dbReference type="EnsemblMetazoa" id="HelroT160138">
    <property type="protein sequence ID" value="HelroP160138"/>
    <property type="gene ID" value="HelroG160138"/>
</dbReference>
<gene>
    <name evidence="2" type="primary">20198602</name>
    <name evidence="1" type="ORF">HELRODRAFT_160138</name>
</gene>